<organism evidence="1 2">
    <name type="scientific">Thermodesulfovibrio yellowstonii</name>
    <dbReference type="NCBI Taxonomy" id="28262"/>
    <lineage>
        <taxon>Bacteria</taxon>
        <taxon>Pseudomonadati</taxon>
        <taxon>Nitrospirota</taxon>
        <taxon>Thermodesulfovibrionia</taxon>
        <taxon>Thermodesulfovibrionales</taxon>
        <taxon>Thermodesulfovibrionaceae</taxon>
        <taxon>Thermodesulfovibrio</taxon>
    </lineage>
</organism>
<protein>
    <submittedName>
        <fullName evidence="1">Uncharacterized protein</fullName>
    </submittedName>
</protein>
<proteinExistence type="predicted"/>
<keyword evidence="2" id="KW-1185">Reference proteome</keyword>
<evidence type="ECO:0000313" key="2">
    <source>
        <dbReference type="Proteomes" id="UP001144297"/>
    </source>
</evidence>
<sequence length="61" mass="7317">MKRNISKLQERMKEIQKQMREAERAFYASLGKSLESKLTDSECTLNDIRDMYEKIKKDFGR</sequence>
<accession>A0A9W6LKU0</accession>
<dbReference type="AlphaFoldDB" id="A0A9W6LKU0"/>
<evidence type="ECO:0000313" key="1">
    <source>
        <dbReference type="EMBL" id="GLI53974.1"/>
    </source>
</evidence>
<dbReference type="EMBL" id="BSDX01000001">
    <property type="protein sequence ID" value="GLI53974.1"/>
    <property type="molecule type" value="Genomic_DNA"/>
</dbReference>
<name>A0A9W6LKU0_9BACT</name>
<comment type="caution">
    <text evidence="1">The sequence shown here is derived from an EMBL/GenBank/DDBJ whole genome shotgun (WGS) entry which is preliminary data.</text>
</comment>
<dbReference type="Proteomes" id="UP001144297">
    <property type="component" value="Unassembled WGS sequence"/>
</dbReference>
<gene>
    <name evidence="1" type="ORF">TISLANDTSLP1_16670</name>
</gene>
<reference evidence="1" key="1">
    <citation type="submission" date="2022-12" db="EMBL/GenBank/DDBJ databases">
        <title>Reference genome sequencing for broad-spectrum identification of bacterial and archaeal isolates by mass spectrometry.</title>
        <authorList>
            <person name="Sekiguchi Y."/>
            <person name="Tourlousse D.M."/>
        </authorList>
    </citation>
    <scope>NUCLEOTIDE SEQUENCE</scope>
    <source>
        <strain evidence="1">TSL-P1</strain>
    </source>
</reference>